<dbReference type="RefSeq" id="WP_145108362.1">
    <property type="nucleotide sequence ID" value="NZ_CP036349.1"/>
</dbReference>
<dbReference type="Gene3D" id="3.40.50.2020">
    <property type="match status" value="1"/>
</dbReference>
<dbReference type="InterPro" id="IPR051910">
    <property type="entry name" value="ComF/GntX_DNA_util-trans"/>
</dbReference>
<comment type="similarity">
    <text evidence="1">Belongs to the ComF/GntX family.</text>
</comment>
<dbReference type="InterPro" id="IPR000836">
    <property type="entry name" value="PRTase_dom"/>
</dbReference>
<organism evidence="4 5">
    <name type="scientific">Botrimarina mediterranea</name>
    <dbReference type="NCBI Taxonomy" id="2528022"/>
    <lineage>
        <taxon>Bacteria</taxon>
        <taxon>Pseudomonadati</taxon>
        <taxon>Planctomycetota</taxon>
        <taxon>Planctomycetia</taxon>
        <taxon>Pirellulales</taxon>
        <taxon>Lacipirellulaceae</taxon>
        <taxon>Botrimarina</taxon>
    </lineage>
</organism>
<proteinExistence type="inferred from homology"/>
<gene>
    <name evidence="4" type="ORF">Spa11_08610</name>
</gene>
<evidence type="ECO:0000256" key="1">
    <source>
        <dbReference type="ARBA" id="ARBA00008007"/>
    </source>
</evidence>
<dbReference type="KEGG" id="bmei:Spa11_08610"/>
<protein>
    <submittedName>
        <fullName evidence="4">DNA utilization protein GntX</fullName>
    </submittedName>
</protein>
<dbReference type="AlphaFoldDB" id="A0A518K4H2"/>
<dbReference type="Proteomes" id="UP000316426">
    <property type="component" value="Chromosome"/>
</dbReference>
<evidence type="ECO:0000259" key="3">
    <source>
        <dbReference type="Pfam" id="PF18912"/>
    </source>
</evidence>
<reference evidence="4 5" key="1">
    <citation type="submission" date="2019-02" db="EMBL/GenBank/DDBJ databases">
        <title>Deep-cultivation of Planctomycetes and their phenomic and genomic characterization uncovers novel biology.</title>
        <authorList>
            <person name="Wiegand S."/>
            <person name="Jogler M."/>
            <person name="Boedeker C."/>
            <person name="Pinto D."/>
            <person name="Vollmers J."/>
            <person name="Rivas-Marin E."/>
            <person name="Kohn T."/>
            <person name="Peeters S.H."/>
            <person name="Heuer A."/>
            <person name="Rast P."/>
            <person name="Oberbeckmann S."/>
            <person name="Bunk B."/>
            <person name="Jeske O."/>
            <person name="Meyerdierks A."/>
            <person name="Storesund J.E."/>
            <person name="Kallscheuer N."/>
            <person name="Luecker S."/>
            <person name="Lage O.M."/>
            <person name="Pohl T."/>
            <person name="Merkel B.J."/>
            <person name="Hornburger P."/>
            <person name="Mueller R.-W."/>
            <person name="Bruemmer F."/>
            <person name="Labrenz M."/>
            <person name="Spormann A.M."/>
            <person name="Op den Camp H."/>
            <person name="Overmann J."/>
            <person name="Amann R."/>
            <person name="Jetten M.S.M."/>
            <person name="Mascher T."/>
            <person name="Medema M.H."/>
            <person name="Devos D.P."/>
            <person name="Kaster A.-K."/>
            <person name="Ovreas L."/>
            <person name="Rohde M."/>
            <person name="Galperin M.Y."/>
            <person name="Jogler C."/>
        </authorList>
    </citation>
    <scope>NUCLEOTIDE SEQUENCE [LARGE SCALE GENOMIC DNA]</scope>
    <source>
        <strain evidence="4 5">Spa11</strain>
    </source>
</reference>
<dbReference type="PANTHER" id="PTHR47505:SF1">
    <property type="entry name" value="DNA UTILIZATION PROTEIN YHGH"/>
    <property type="match status" value="1"/>
</dbReference>
<sequence>MLASIRTAAAQLLDVAFPPTCVACGRGASSGLREVEGFCPDCEAELGVFDEPVCGRCAAPLVGTAPSVVDCPACRQERWAFDGAVALGPYDGLLRRLVLTGKGRAGEAAMAALGRALARQHGEQLRGYPAAMVTSTPQHWRRRLVRRTDGVATLAKALADAAGLPFETALQRTRPTRRQTEVAPSDRRANVRGAFVRTRRAILEGRTVLLVDDVLTTGSTCHAASQALKRAGAVRVVAVVAAKRLGHW</sequence>
<evidence type="ECO:0000313" key="5">
    <source>
        <dbReference type="Proteomes" id="UP000316426"/>
    </source>
</evidence>
<dbReference type="Pfam" id="PF18912">
    <property type="entry name" value="DZR_2"/>
    <property type="match status" value="1"/>
</dbReference>
<evidence type="ECO:0000313" key="4">
    <source>
        <dbReference type="EMBL" id="QDV72680.1"/>
    </source>
</evidence>
<dbReference type="Pfam" id="PF00156">
    <property type="entry name" value="Pribosyltran"/>
    <property type="match status" value="1"/>
</dbReference>
<keyword evidence="5" id="KW-1185">Reference proteome</keyword>
<accession>A0A518K4H2</accession>
<dbReference type="InterPro" id="IPR029057">
    <property type="entry name" value="PRTase-like"/>
</dbReference>
<feature type="domain" description="Double zinc ribbon" evidence="3">
    <location>
        <begin position="12"/>
        <end position="74"/>
    </location>
</feature>
<dbReference type="SUPFAM" id="SSF53271">
    <property type="entry name" value="PRTase-like"/>
    <property type="match status" value="1"/>
</dbReference>
<feature type="domain" description="Phosphoribosyltransferase" evidence="2">
    <location>
        <begin position="152"/>
        <end position="243"/>
    </location>
</feature>
<dbReference type="CDD" id="cd06223">
    <property type="entry name" value="PRTases_typeI"/>
    <property type="match status" value="1"/>
</dbReference>
<dbReference type="PANTHER" id="PTHR47505">
    <property type="entry name" value="DNA UTILIZATION PROTEIN YHGH"/>
    <property type="match status" value="1"/>
</dbReference>
<evidence type="ECO:0000259" key="2">
    <source>
        <dbReference type="Pfam" id="PF00156"/>
    </source>
</evidence>
<dbReference type="EMBL" id="CP036349">
    <property type="protein sequence ID" value="QDV72680.1"/>
    <property type="molecule type" value="Genomic_DNA"/>
</dbReference>
<name>A0A518K4H2_9BACT</name>
<dbReference type="InterPro" id="IPR044005">
    <property type="entry name" value="DZR_2"/>
</dbReference>